<keyword evidence="1" id="KW-0812">Transmembrane</keyword>
<comment type="caution">
    <text evidence="2">The sequence shown here is derived from an EMBL/GenBank/DDBJ whole genome shotgun (WGS) entry which is preliminary data.</text>
</comment>
<organism evidence="2 3">
    <name type="scientific">Candidatus Gallilactobacillus intestinavium</name>
    <dbReference type="NCBI Taxonomy" id="2840838"/>
    <lineage>
        <taxon>Bacteria</taxon>
        <taxon>Bacillati</taxon>
        <taxon>Bacillota</taxon>
        <taxon>Bacilli</taxon>
        <taxon>Lactobacillales</taxon>
        <taxon>Lactobacillaceae</taxon>
        <taxon>Lactobacillaceae incertae sedis</taxon>
        <taxon>Candidatus Gallilactobacillus</taxon>
    </lineage>
</organism>
<accession>A0A9D9E6I3</accession>
<reference evidence="2" key="2">
    <citation type="journal article" date="2021" name="PeerJ">
        <title>Extensive microbial diversity within the chicken gut microbiome revealed by metagenomics and culture.</title>
        <authorList>
            <person name="Gilroy R."/>
            <person name="Ravi A."/>
            <person name="Getino M."/>
            <person name="Pursley I."/>
            <person name="Horton D.L."/>
            <person name="Alikhan N.F."/>
            <person name="Baker D."/>
            <person name="Gharbi K."/>
            <person name="Hall N."/>
            <person name="Watson M."/>
            <person name="Adriaenssens E.M."/>
            <person name="Foster-Nyarko E."/>
            <person name="Jarju S."/>
            <person name="Secka A."/>
            <person name="Antonio M."/>
            <person name="Oren A."/>
            <person name="Chaudhuri R.R."/>
            <person name="La Ragione R."/>
            <person name="Hildebrand F."/>
            <person name="Pallen M.J."/>
        </authorList>
    </citation>
    <scope>NUCLEOTIDE SEQUENCE</scope>
    <source>
        <strain evidence="2">C6-149</strain>
    </source>
</reference>
<dbReference type="PANTHER" id="PTHR34475">
    <property type="match status" value="1"/>
</dbReference>
<keyword evidence="1" id="KW-0472">Membrane</keyword>
<evidence type="ECO:0000313" key="2">
    <source>
        <dbReference type="EMBL" id="MBO8441457.1"/>
    </source>
</evidence>
<dbReference type="EMBL" id="JADIMP010000053">
    <property type="protein sequence ID" value="MBO8441457.1"/>
    <property type="molecule type" value="Genomic_DNA"/>
</dbReference>
<dbReference type="Pfam" id="PF13413">
    <property type="entry name" value="HTH_25"/>
    <property type="match status" value="1"/>
</dbReference>
<gene>
    <name evidence="2" type="ORF">IAA89_03300</name>
</gene>
<feature type="transmembrane region" description="Helical" evidence="1">
    <location>
        <begin position="109"/>
        <end position="133"/>
    </location>
</feature>
<evidence type="ECO:0000313" key="3">
    <source>
        <dbReference type="Proteomes" id="UP000823614"/>
    </source>
</evidence>
<dbReference type="GO" id="GO:0003677">
    <property type="term" value="F:DNA binding"/>
    <property type="evidence" value="ECO:0007669"/>
    <property type="project" value="InterPro"/>
</dbReference>
<proteinExistence type="predicted"/>
<dbReference type="SUPFAM" id="SSF47413">
    <property type="entry name" value="lambda repressor-like DNA-binding domains"/>
    <property type="match status" value="1"/>
</dbReference>
<protein>
    <submittedName>
        <fullName evidence="2">Helix-turn-helix domain-containing protein</fullName>
    </submittedName>
</protein>
<name>A0A9D9E6I3_9LACO</name>
<evidence type="ECO:0000256" key="1">
    <source>
        <dbReference type="SAM" id="Phobius"/>
    </source>
</evidence>
<dbReference type="PANTHER" id="PTHR34475:SF1">
    <property type="entry name" value="CYTOSKELETON PROTEIN RODZ"/>
    <property type="match status" value="1"/>
</dbReference>
<sequence length="134" mass="15667">MNNNRTSIGNELYQARKKLKLTLSDIQNKTKIPERYLKDIEINNFSSLPDTFYIKLFIVQYAEAVLLDGDELIKKYAGHLDTHIDIKDKNKFDIPSRVTKKYVSQNNEWPAMLITFLVLLILITIFVCFIINLK</sequence>
<keyword evidence="1" id="KW-1133">Transmembrane helix</keyword>
<dbReference type="InterPro" id="IPR050400">
    <property type="entry name" value="Bact_Cytoskel_RodZ"/>
</dbReference>
<dbReference type="Gene3D" id="1.10.260.40">
    <property type="entry name" value="lambda repressor-like DNA-binding domains"/>
    <property type="match status" value="1"/>
</dbReference>
<dbReference type="AlphaFoldDB" id="A0A9D9E6I3"/>
<reference evidence="2" key="1">
    <citation type="submission" date="2020-10" db="EMBL/GenBank/DDBJ databases">
        <authorList>
            <person name="Gilroy R."/>
        </authorList>
    </citation>
    <scope>NUCLEOTIDE SEQUENCE</scope>
    <source>
        <strain evidence="2">C6-149</strain>
    </source>
</reference>
<dbReference type="InterPro" id="IPR010982">
    <property type="entry name" value="Lambda_DNA-bd_dom_sf"/>
</dbReference>
<dbReference type="Proteomes" id="UP000823614">
    <property type="component" value="Unassembled WGS sequence"/>
</dbReference>